<dbReference type="InterPro" id="IPR012480">
    <property type="entry name" value="Hepar_II_III_C"/>
</dbReference>
<evidence type="ECO:0000313" key="7">
    <source>
        <dbReference type="EMBL" id="MBV0902730.1"/>
    </source>
</evidence>
<gene>
    <name evidence="7" type="ORF">KTS37_13130</name>
</gene>
<evidence type="ECO:0000256" key="1">
    <source>
        <dbReference type="ARBA" id="ARBA00004418"/>
    </source>
</evidence>
<reference evidence="7" key="1">
    <citation type="submission" date="2021-06" db="EMBL/GenBank/DDBJ databases">
        <title>New haloarchaea isolates fom saline soil.</title>
        <authorList>
            <person name="Duran-Viseras A."/>
            <person name="Sanchez-Porro C.S."/>
            <person name="Ventosa A."/>
        </authorList>
    </citation>
    <scope>NUCLEOTIDE SEQUENCE</scope>
    <source>
        <strain evidence="7">JCM 18369</strain>
    </source>
</reference>
<dbReference type="Gene3D" id="2.70.98.70">
    <property type="match status" value="1"/>
</dbReference>
<evidence type="ECO:0000256" key="2">
    <source>
        <dbReference type="ARBA" id="ARBA00022729"/>
    </source>
</evidence>
<dbReference type="Proteomes" id="UP001166304">
    <property type="component" value="Unassembled WGS sequence"/>
</dbReference>
<dbReference type="PANTHER" id="PTHR39210">
    <property type="entry name" value="HEPARIN-SULFATE LYASE"/>
    <property type="match status" value="1"/>
</dbReference>
<keyword evidence="2" id="KW-0732">Signal</keyword>
<name>A0AA41G1Z5_9EURY</name>
<sequence length="647" mass="71848">MSESDTSLWAFADAGRSPLLYHTARNMQSRQILGIAERKLRHLVVPSIPIDFDARYESAIPEPLSVRSEPIAANTATLRGCLSPTARMRFRRLTDGLGAGEVTFRNRTVAVDGPRGVDWLGESVPSPSTLWGVQFYGLTFLVWPVLGYGAVDSCRPIAETLRDWIDDWSTADGTEIGRAAYLRRVWTPHTVSLRVIHLVRYYAWAVDDHGTEHARLLRRLIYKNAGFLSNHVEHDVGGNHLIENGAALALAGLFFEADGSGFLRQGVDVLQTAAAQFLADGGHFELSPMYHVITLTRYLTVCDLLERTGREVPRDLWRTTAAAARHLDALRPPDGRLPLLNDAAFGMALPMDACLDYARSVGIDIDASAEAEQSPLPDQNGLEASGYYWIGDGTDRLLADGGAVGPPHLPAHSHNDHFAVLWWVDGQRLLCDTGVYEYLPTDERQHARSVAAHNTVQYGALEPIPIGGSYLFGRRIEPTIRYGTDDGIAYFDGSYTRHISRDGRYRHRRRIYGGDDWWLVWDRLTASAPDRVRSRLHFDPAVRIEPDPEPDRSRVQVHRAERDSDPLAYCHPVDARSVSRSQSRYFPAFGQSVPRTCLTLHSHGEDVSLGYLLSRHSYDAVGVSSGDAASVELSLDGRTQVLPATVD</sequence>
<dbReference type="EMBL" id="JAHQXE010000004">
    <property type="protein sequence ID" value="MBV0902730.1"/>
    <property type="molecule type" value="Genomic_DNA"/>
</dbReference>
<evidence type="ECO:0000259" key="5">
    <source>
        <dbReference type="Pfam" id="PF07940"/>
    </source>
</evidence>
<dbReference type="RefSeq" id="WP_162414307.1">
    <property type="nucleotide sequence ID" value="NZ_JAHQXE010000004.1"/>
</dbReference>
<evidence type="ECO:0000259" key="6">
    <source>
        <dbReference type="Pfam" id="PF16889"/>
    </source>
</evidence>
<dbReference type="PANTHER" id="PTHR39210:SF1">
    <property type="entry name" value="HEPARIN-SULFATE LYASE"/>
    <property type="match status" value="1"/>
</dbReference>
<evidence type="ECO:0000256" key="4">
    <source>
        <dbReference type="ARBA" id="ARBA00023239"/>
    </source>
</evidence>
<comment type="caution">
    <text evidence="7">The sequence shown here is derived from an EMBL/GenBank/DDBJ whole genome shotgun (WGS) entry which is preliminary data.</text>
</comment>
<keyword evidence="8" id="KW-1185">Reference proteome</keyword>
<dbReference type="Gene3D" id="1.50.10.100">
    <property type="entry name" value="Chondroitin AC/alginate lyase"/>
    <property type="match status" value="1"/>
</dbReference>
<dbReference type="GO" id="GO:0042597">
    <property type="term" value="C:periplasmic space"/>
    <property type="evidence" value="ECO:0007669"/>
    <property type="project" value="UniProtKB-SubCell"/>
</dbReference>
<organism evidence="7 8">
    <name type="scientific">Haloarcula salina</name>
    <dbReference type="NCBI Taxonomy" id="1429914"/>
    <lineage>
        <taxon>Archaea</taxon>
        <taxon>Methanobacteriati</taxon>
        <taxon>Methanobacteriota</taxon>
        <taxon>Stenosarchaea group</taxon>
        <taxon>Halobacteria</taxon>
        <taxon>Halobacteriales</taxon>
        <taxon>Haloarculaceae</taxon>
        <taxon>Haloarcula</taxon>
    </lineage>
</organism>
<protein>
    <submittedName>
        <fullName evidence="7">Heparinase II/III family protein</fullName>
    </submittedName>
</protein>
<comment type="subcellular location">
    <subcellularLocation>
        <location evidence="1">Periplasm</location>
    </subcellularLocation>
</comment>
<dbReference type="Pfam" id="PF07940">
    <property type="entry name" value="Hepar_II_III_C"/>
    <property type="match status" value="1"/>
</dbReference>
<dbReference type="AlphaFoldDB" id="A0AA41G1Z5"/>
<accession>A0AA41G1Z5</accession>
<evidence type="ECO:0000256" key="3">
    <source>
        <dbReference type="ARBA" id="ARBA00022764"/>
    </source>
</evidence>
<dbReference type="GO" id="GO:0016829">
    <property type="term" value="F:lyase activity"/>
    <property type="evidence" value="ECO:0007669"/>
    <property type="project" value="UniProtKB-KW"/>
</dbReference>
<keyword evidence="4" id="KW-0456">Lyase</keyword>
<dbReference type="InterPro" id="IPR008929">
    <property type="entry name" value="Chondroitin_lyas"/>
</dbReference>
<dbReference type="Pfam" id="PF16889">
    <property type="entry name" value="Hepar_II_III_N"/>
    <property type="match status" value="1"/>
</dbReference>
<dbReference type="SUPFAM" id="SSF48230">
    <property type="entry name" value="Chondroitin AC/alginate lyase"/>
    <property type="match status" value="1"/>
</dbReference>
<keyword evidence="3" id="KW-0574">Periplasm</keyword>
<dbReference type="InterPro" id="IPR031680">
    <property type="entry name" value="Hepar_II_III_N"/>
</dbReference>
<feature type="domain" description="Heparinase II/III-like C-terminal" evidence="5">
    <location>
        <begin position="376"/>
        <end position="604"/>
    </location>
</feature>
<evidence type="ECO:0000313" key="8">
    <source>
        <dbReference type="Proteomes" id="UP001166304"/>
    </source>
</evidence>
<proteinExistence type="predicted"/>
<feature type="domain" description="Heparin-sulfate lyase N-terminal" evidence="6">
    <location>
        <begin position="161"/>
        <end position="344"/>
    </location>
</feature>